<dbReference type="OrthoDB" id="14765at2"/>
<evidence type="ECO:0000313" key="1">
    <source>
        <dbReference type="EMBL" id="PGH57651.1"/>
    </source>
</evidence>
<dbReference type="EMBL" id="PDKW01000039">
    <property type="protein sequence ID" value="PGH57651.1"/>
    <property type="molecule type" value="Genomic_DNA"/>
</dbReference>
<protein>
    <recommendedName>
        <fullName evidence="3">AAA+ ATPase domain-containing protein</fullName>
    </recommendedName>
</protein>
<name>A0A2B8BI93_9PROT</name>
<keyword evidence="2" id="KW-1185">Reference proteome</keyword>
<dbReference type="RefSeq" id="WP_098735643.1">
    <property type="nucleotide sequence ID" value="NZ_PDKW01000039.1"/>
</dbReference>
<organism evidence="1 2">
    <name type="scientific">Azospirillum palustre</name>
    <dbReference type="NCBI Taxonomy" id="2044885"/>
    <lineage>
        <taxon>Bacteria</taxon>
        <taxon>Pseudomonadati</taxon>
        <taxon>Pseudomonadota</taxon>
        <taxon>Alphaproteobacteria</taxon>
        <taxon>Rhodospirillales</taxon>
        <taxon>Azospirillaceae</taxon>
        <taxon>Azospirillum</taxon>
    </lineage>
</organism>
<proteinExistence type="predicted"/>
<sequence>MTTEDIKSPRMRAVEAIRAWYARYPELEDIRQHFDRLRGRDNSPGEAGCMLLHGPARSGKTRLITDYVEDHPPVRGEDGDRQEVVYIKAPYPCTPKNLMEQVARDLGHPRPNAIRTSRYGRSGRLFDTMDVVLNYARDLGVQLMFIDEIHQMIDQKNNRAVMDGATLLKDLVNEATFCLVVSGTSSAKRIFECHEELRGRMLGNFELQPFQWYDANRRATFLTLLEGLDGELPFERSGLADDDMAVRIHVASRGLIGEVAKLIENAGVLAVLQDAPRILMRHLAEAYEMAALEKGGANPFLGPAPKPLKLDALPPDGLIIRHPGMRGDEVFRP</sequence>
<dbReference type="Proteomes" id="UP000225379">
    <property type="component" value="Unassembled WGS sequence"/>
</dbReference>
<reference evidence="2" key="1">
    <citation type="submission" date="2017-10" db="EMBL/GenBank/DDBJ databases">
        <authorList>
            <person name="Kravchenko I.K."/>
            <person name="Grouzdev D.S."/>
        </authorList>
    </citation>
    <scope>NUCLEOTIDE SEQUENCE [LARGE SCALE GENOMIC DNA]</scope>
    <source>
        <strain evidence="2">B2</strain>
    </source>
</reference>
<dbReference type="Gene3D" id="3.40.50.300">
    <property type="entry name" value="P-loop containing nucleotide triphosphate hydrolases"/>
    <property type="match status" value="1"/>
</dbReference>
<evidence type="ECO:0008006" key="3">
    <source>
        <dbReference type="Google" id="ProtNLM"/>
    </source>
</evidence>
<accession>A0A2B8BI93</accession>
<dbReference type="InterPro" id="IPR027417">
    <property type="entry name" value="P-loop_NTPase"/>
</dbReference>
<dbReference type="AlphaFoldDB" id="A0A2B8BI93"/>
<comment type="caution">
    <text evidence="1">The sequence shown here is derived from an EMBL/GenBank/DDBJ whole genome shotgun (WGS) entry which is preliminary data.</text>
</comment>
<dbReference type="Pfam" id="PF05621">
    <property type="entry name" value="TniB"/>
    <property type="match status" value="1"/>
</dbReference>
<dbReference type="InterPro" id="IPR008868">
    <property type="entry name" value="TniB"/>
</dbReference>
<dbReference type="SUPFAM" id="SSF52540">
    <property type="entry name" value="P-loop containing nucleoside triphosphate hydrolases"/>
    <property type="match status" value="1"/>
</dbReference>
<evidence type="ECO:0000313" key="2">
    <source>
        <dbReference type="Proteomes" id="UP000225379"/>
    </source>
</evidence>
<gene>
    <name evidence="1" type="ORF">CRT60_06565</name>
</gene>